<evidence type="ECO:0000259" key="9">
    <source>
        <dbReference type="Pfam" id="PF07687"/>
    </source>
</evidence>
<evidence type="ECO:0000256" key="2">
    <source>
        <dbReference type="ARBA" id="ARBA00001947"/>
    </source>
</evidence>
<reference evidence="10 11" key="1">
    <citation type="submission" date="2017-04" db="EMBL/GenBank/DDBJ databases">
        <title>Novel microbial lineages endemic to geothermal iron-oxide mats fill important gaps in the evolutionary history of Archaea.</title>
        <authorList>
            <person name="Jay Z.J."/>
            <person name="Beam J.P."/>
            <person name="Dlakic M."/>
            <person name="Rusch D.B."/>
            <person name="Kozubal M.A."/>
            <person name="Inskeep W.P."/>
        </authorList>
    </citation>
    <scope>NUCLEOTIDE SEQUENCE [LARGE SCALE GENOMIC DNA]</scope>
    <source>
        <strain evidence="10">ECH_B_SAG-M15</strain>
    </source>
</reference>
<evidence type="ECO:0000256" key="4">
    <source>
        <dbReference type="ARBA" id="ARBA00022723"/>
    </source>
</evidence>
<proteinExistence type="inferred from homology"/>
<evidence type="ECO:0000256" key="5">
    <source>
        <dbReference type="ARBA" id="ARBA00022801"/>
    </source>
</evidence>
<evidence type="ECO:0000256" key="6">
    <source>
        <dbReference type="ARBA" id="ARBA00022833"/>
    </source>
</evidence>
<dbReference type="SUPFAM" id="SSF53187">
    <property type="entry name" value="Zn-dependent exopeptidases"/>
    <property type="match status" value="1"/>
</dbReference>
<dbReference type="Gene3D" id="3.40.630.10">
    <property type="entry name" value="Zn peptidases"/>
    <property type="match status" value="2"/>
</dbReference>
<evidence type="ECO:0000256" key="7">
    <source>
        <dbReference type="ARBA" id="ARBA00023285"/>
    </source>
</evidence>
<dbReference type="PANTHER" id="PTHR43808">
    <property type="entry name" value="ACETYLORNITHINE DEACETYLASE"/>
    <property type="match status" value="1"/>
</dbReference>
<feature type="domain" description="Peptidase M20 dimerisation" evidence="9">
    <location>
        <begin position="197"/>
        <end position="305"/>
    </location>
</feature>
<feature type="region of interest" description="Disordered" evidence="8">
    <location>
        <begin position="251"/>
        <end position="270"/>
    </location>
</feature>
<dbReference type="NCBIfam" id="TIGR01910">
    <property type="entry name" value="DapE-ArgE"/>
    <property type="match status" value="1"/>
</dbReference>
<evidence type="ECO:0000256" key="3">
    <source>
        <dbReference type="ARBA" id="ARBA00006247"/>
    </source>
</evidence>
<dbReference type="Gene3D" id="3.30.70.360">
    <property type="match status" value="1"/>
</dbReference>
<dbReference type="InterPro" id="IPR036264">
    <property type="entry name" value="Bact_exopeptidase_dim_dom"/>
</dbReference>
<dbReference type="GO" id="GO:0046872">
    <property type="term" value="F:metal ion binding"/>
    <property type="evidence" value="ECO:0007669"/>
    <property type="project" value="UniProtKB-KW"/>
</dbReference>
<comment type="similarity">
    <text evidence="3">Belongs to the peptidase M20A family.</text>
</comment>
<keyword evidence="6" id="KW-0862">Zinc</keyword>
<keyword evidence="7" id="KW-0170">Cobalt</keyword>
<dbReference type="InterPro" id="IPR002933">
    <property type="entry name" value="Peptidase_M20"/>
</dbReference>
<dbReference type="Proteomes" id="UP000240490">
    <property type="component" value="Unassembled WGS sequence"/>
</dbReference>
<evidence type="ECO:0000313" key="11">
    <source>
        <dbReference type="Proteomes" id="UP000240490"/>
    </source>
</evidence>
<name>A0A2R6AWN6_9ARCH</name>
<protein>
    <recommendedName>
        <fullName evidence="9">Peptidase M20 dimerisation domain-containing protein</fullName>
    </recommendedName>
</protein>
<gene>
    <name evidence="10" type="ORF">B9Q08_03960</name>
</gene>
<dbReference type="EMBL" id="NEXJ01000069">
    <property type="protein sequence ID" value="PSN90799.1"/>
    <property type="molecule type" value="Genomic_DNA"/>
</dbReference>
<organism evidence="10 11">
    <name type="scientific">Candidatus Marsarchaeota G2 archaeon ECH_B_SAG-M15</name>
    <dbReference type="NCBI Taxonomy" id="1978162"/>
    <lineage>
        <taxon>Archaea</taxon>
        <taxon>Candidatus Marsarchaeota</taxon>
        <taxon>Candidatus Marsarchaeota group 2</taxon>
    </lineage>
</organism>
<dbReference type="NCBIfam" id="NF010589">
    <property type="entry name" value="PRK13983.1"/>
    <property type="match status" value="1"/>
</dbReference>
<dbReference type="InterPro" id="IPR050072">
    <property type="entry name" value="Peptidase_M20A"/>
</dbReference>
<comment type="cofactor">
    <cofactor evidence="2">
        <name>Zn(2+)</name>
        <dbReference type="ChEBI" id="CHEBI:29105"/>
    </cofactor>
</comment>
<accession>A0A2R6AWN6</accession>
<dbReference type="AlphaFoldDB" id="A0A2R6AWN6"/>
<dbReference type="InterPro" id="IPR010182">
    <property type="entry name" value="ArgE/DapE"/>
</dbReference>
<dbReference type="SUPFAM" id="SSF55031">
    <property type="entry name" value="Bacterial exopeptidase dimerisation domain"/>
    <property type="match status" value="1"/>
</dbReference>
<sequence>MVSSLSRGGLEEFVRSVYREMLPIQAVGPDNGGEGELEKCEYLEGVVRSLGFKRCERYDARDPRAGGGLRPNLVARFYGDKPKTLWVVGHLDVVPPGDFSLWHHEPFKASFIDERVYGRGSEDDGQGILLGLCAAKSLAERELDSEVDLGVMLVSDEETGSVYGVRHLLSVGRGVIGDDDWVLVPDAGNSDGSLLEVAEKGVLWFRVQVLGVQTHGSTPEKGVNAHRLGSKLMLLIDDYLHGKYDARDELFEPPTSTFEPTKREPNVPNVNTVPGSDTFYFDCRILPNYTTSQVLGDVERLVEDFCGRNGVRCRVEVVSREDPSPPTDPNSEFAKRFTETLKRIRGTSVKPKGIGGGTVAKYFRANGIPTVVWMTCDETAHQPDEYAKIPNIVSDTQVVLGLIGANVSV</sequence>
<keyword evidence="4" id="KW-0479">Metal-binding</keyword>
<dbReference type="Pfam" id="PF07687">
    <property type="entry name" value="M20_dimer"/>
    <property type="match status" value="1"/>
</dbReference>
<evidence type="ECO:0000256" key="1">
    <source>
        <dbReference type="ARBA" id="ARBA00001941"/>
    </source>
</evidence>
<dbReference type="GO" id="GO:0016787">
    <property type="term" value="F:hydrolase activity"/>
    <property type="evidence" value="ECO:0007669"/>
    <property type="project" value="UniProtKB-KW"/>
</dbReference>
<dbReference type="PANTHER" id="PTHR43808:SF32">
    <property type="entry name" value="ARGE_DAPE-RELATED DEACYLASE"/>
    <property type="match status" value="1"/>
</dbReference>
<comment type="cofactor">
    <cofactor evidence="1">
        <name>Co(2+)</name>
        <dbReference type="ChEBI" id="CHEBI:48828"/>
    </cofactor>
</comment>
<evidence type="ECO:0000256" key="8">
    <source>
        <dbReference type="SAM" id="MobiDB-lite"/>
    </source>
</evidence>
<dbReference type="InterPro" id="IPR011650">
    <property type="entry name" value="Peptidase_M20_dimer"/>
</dbReference>
<dbReference type="Pfam" id="PF01546">
    <property type="entry name" value="Peptidase_M20"/>
    <property type="match status" value="1"/>
</dbReference>
<comment type="caution">
    <text evidence="10">The sequence shown here is derived from an EMBL/GenBank/DDBJ whole genome shotgun (WGS) entry which is preliminary data.</text>
</comment>
<evidence type="ECO:0000313" key="10">
    <source>
        <dbReference type="EMBL" id="PSN90799.1"/>
    </source>
</evidence>
<keyword evidence="5" id="KW-0378">Hydrolase</keyword>